<dbReference type="SMART" id="SM00637">
    <property type="entry name" value="CBD_II"/>
    <property type="match status" value="1"/>
</dbReference>
<evidence type="ECO:0000256" key="4">
    <source>
        <dbReference type="ARBA" id="ARBA00022741"/>
    </source>
</evidence>
<keyword evidence="4" id="KW-0547">Nucleotide-binding</keyword>
<sequence length="476" mass="49133">MLQVLIPTWHTFRVMHVPRVLSGRYRLIEMVDDGGTSPVWRAYDEVLRRRVAVKVLSGGLRDEGRLRAGVQAAAFLNHPNVSAVYDYGVADGEPFVVMELLDGVSLAARLVHGPLPWRRAAEVCGYVAAALSAAHERRMVHRGIGPRTVILTETGVKVVGFGIAALSASREAGGPAADVYDLGVLLFTTLTGEPPARGKAGLFRDDPGPAALPVIPGMPLELAAIYQDCVAAEPATRPSAVAVSRRLAALAGAGAGVADRRDPSAGSAPWPGAESRTVKATDELQVTPRAPRRAGWRIVAALVAATVAAVAGVVVAAAVLAPALPSDPAAARWSVRPEPSGGSGPAPGASASAPSSPAAGTQAPQAQSCSVAYRVKDTWDNGANVSLSIVNTGATDVRHWVLSFDLGEGSQTRDGWNGTWQQQGERVTVAGLPGHADLPAGSSINDVGAGIDGQHAADIPTSFTLNGTPCTIAPQP</sequence>
<evidence type="ECO:0000313" key="11">
    <source>
        <dbReference type="EMBL" id="GGM27189.1"/>
    </source>
</evidence>
<dbReference type="InterPro" id="IPR008965">
    <property type="entry name" value="CBM2/CBM3_carb-bd_dom_sf"/>
</dbReference>
<dbReference type="Proteomes" id="UP000642070">
    <property type="component" value="Unassembled WGS sequence"/>
</dbReference>
<feature type="compositionally biased region" description="Low complexity" evidence="7">
    <location>
        <begin position="346"/>
        <end position="363"/>
    </location>
</feature>
<evidence type="ECO:0000256" key="8">
    <source>
        <dbReference type="SAM" id="Phobius"/>
    </source>
</evidence>
<keyword evidence="12" id="KW-1185">Reference proteome</keyword>
<reference evidence="11" key="1">
    <citation type="journal article" date="2014" name="Int. J. Syst. Evol. Microbiol.">
        <title>Complete genome sequence of Corynebacterium casei LMG S-19264T (=DSM 44701T), isolated from a smear-ripened cheese.</title>
        <authorList>
            <consortium name="US DOE Joint Genome Institute (JGI-PGF)"/>
            <person name="Walter F."/>
            <person name="Albersmeier A."/>
            <person name="Kalinowski J."/>
            <person name="Ruckert C."/>
        </authorList>
    </citation>
    <scope>NUCLEOTIDE SEQUENCE</scope>
    <source>
        <strain evidence="11">JCM 19831</strain>
    </source>
</reference>
<feature type="domain" description="CBM2" evidence="10">
    <location>
        <begin position="362"/>
        <end position="473"/>
    </location>
</feature>
<dbReference type="GO" id="GO:0005524">
    <property type="term" value="F:ATP binding"/>
    <property type="evidence" value="ECO:0007669"/>
    <property type="project" value="UniProtKB-KW"/>
</dbReference>
<feature type="region of interest" description="Disordered" evidence="7">
    <location>
        <begin position="257"/>
        <end position="276"/>
    </location>
</feature>
<keyword evidence="3" id="KW-0808">Transferase</keyword>
<dbReference type="SUPFAM" id="SSF56112">
    <property type="entry name" value="Protein kinase-like (PK-like)"/>
    <property type="match status" value="1"/>
</dbReference>
<evidence type="ECO:0000256" key="1">
    <source>
        <dbReference type="ARBA" id="ARBA00012513"/>
    </source>
</evidence>
<evidence type="ECO:0000313" key="12">
    <source>
        <dbReference type="Proteomes" id="UP000642070"/>
    </source>
</evidence>
<dbReference type="Pfam" id="PF00553">
    <property type="entry name" value="CBM_2"/>
    <property type="match status" value="1"/>
</dbReference>
<feature type="transmembrane region" description="Helical" evidence="8">
    <location>
        <begin position="298"/>
        <end position="324"/>
    </location>
</feature>
<dbReference type="PROSITE" id="PS51173">
    <property type="entry name" value="CBM2"/>
    <property type="match status" value="1"/>
</dbReference>
<dbReference type="EC" id="2.7.11.1" evidence="1"/>
<dbReference type="InterPro" id="IPR011009">
    <property type="entry name" value="Kinase-like_dom_sf"/>
</dbReference>
<dbReference type="PANTHER" id="PTHR43289">
    <property type="entry name" value="MITOGEN-ACTIVATED PROTEIN KINASE KINASE KINASE 20-RELATED"/>
    <property type="match status" value="1"/>
</dbReference>
<dbReference type="EMBL" id="BMPI01000012">
    <property type="protein sequence ID" value="GGM27189.1"/>
    <property type="molecule type" value="Genomic_DNA"/>
</dbReference>
<organism evidence="11 12">
    <name type="scientific">Dactylosporangium sucinum</name>
    <dbReference type="NCBI Taxonomy" id="1424081"/>
    <lineage>
        <taxon>Bacteria</taxon>
        <taxon>Bacillati</taxon>
        <taxon>Actinomycetota</taxon>
        <taxon>Actinomycetes</taxon>
        <taxon>Micromonosporales</taxon>
        <taxon>Micromonosporaceae</taxon>
        <taxon>Dactylosporangium</taxon>
    </lineage>
</organism>
<evidence type="ECO:0000256" key="3">
    <source>
        <dbReference type="ARBA" id="ARBA00022679"/>
    </source>
</evidence>
<dbReference type="Gene3D" id="1.10.510.10">
    <property type="entry name" value="Transferase(Phosphotransferase) domain 1"/>
    <property type="match status" value="1"/>
</dbReference>
<dbReference type="AlphaFoldDB" id="A0A917TNB0"/>
<accession>A0A917TNB0</accession>
<evidence type="ECO:0000256" key="2">
    <source>
        <dbReference type="ARBA" id="ARBA00022527"/>
    </source>
</evidence>
<dbReference type="InterPro" id="IPR001919">
    <property type="entry name" value="CBD2"/>
</dbReference>
<dbReference type="PROSITE" id="PS50011">
    <property type="entry name" value="PROTEIN_KINASE_DOM"/>
    <property type="match status" value="1"/>
</dbReference>
<feature type="domain" description="Protein kinase" evidence="9">
    <location>
        <begin position="25"/>
        <end position="250"/>
    </location>
</feature>
<keyword evidence="5" id="KW-0418">Kinase</keyword>
<dbReference type="InterPro" id="IPR012291">
    <property type="entry name" value="CBM2_carb-bd_dom_sf"/>
</dbReference>
<dbReference type="Gene3D" id="2.60.40.290">
    <property type="match status" value="1"/>
</dbReference>
<dbReference type="SUPFAM" id="SSF49384">
    <property type="entry name" value="Carbohydrate-binding domain"/>
    <property type="match status" value="1"/>
</dbReference>
<proteinExistence type="predicted"/>
<name>A0A917TNB0_9ACTN</name>
<dbReference type="GO" id="GO:0004674">
    <property type="term" value="F:protein serine/threonine kinase activity"/>
    <property type="evidence" value="ECO:0007669"/>
    <property type="project" value="UniProtKB-KW"/>
</dbReference>
<comment type="caution">
    <text evidence="11">The sequence shown here is derived from an EMBL/GenBank/DDBJ whole genome shotgun (WGS) entry which is preliminary data.</text>
</comment>
<gene>
    <name evidence="11" type="ORF">GCM10007977_030530</name>
</gene>
<evidence type="ECO:0000256" key="6">
    <source>
        <dbReference type="ARBA" id="ARBA00022840"/>
    </source>
</evidence>
<evidence type="ECO:0000259" key="10">
    <source>
        <dbReference type="PROSITE" id="PS51173"/>
    </source>
</evidence>
<dbReference type="Pfam" id="PF00069">
    <property type="entry name" value="Pkinase"/>
    <property type="match status" value="1"/>
</dbReference>
<dbReference type="GO" id="GO:0005975">
    <property type="term" value="P:carbohydrate metabolic process"/>
    <property type="evidence" value="ECO:0007669"/>
    <property type="project" value="InterPro"/>
</dbReference>
<keyword evidence="6" id="KW-0067">ATP-binding</keyword>
<dbReference type="GO" id="GO:0004553">
    <property type="term" value="F:hydrolase activity, hydrolyzing O-glycosyl compounds"/>
    <property type="evidence" value="ECO:0007669"/>
    <property type="project" value="InterPro"/>
</dbReference>
<keyword evidence="8" id="KW-0812">Transmembrane</keyword>
<evidence type="ECO:0000259" key="9">
    <source>
        <dbReference type="PROSITE" id="PS50011"/>
    </source>
</evidence>
<protein>
    <recommendedName>
        <fullName evidence="1">non-specific serine/threonine protein kinase</fullName>
        <ecNumber evidence="1">2.7.11.1</ecNumber>
    </recommendedName>
</protein>
<dbReference type="Gene3D" id="3.30.200.20">
    <property type="entry name" value="Phosphorylase Kinase, domain 1"/>
    <property type="match status" value="1"/>
</dbReference>
<feature type="region of interest" description="Disordered" evidence="7">
    <location>
        <begin position="328"/>
        <end position="363"/>
    </location>
</feature>
<dbReference type="PANTHER" id="PTHR43289:SF6">
    <property type="entry name" value="SERINE_THREONINE-PROTEIN KINASE NEKL-3"/>
    <property type="match status" value="1"/>
</dbReference>
<keyword evidence="8" id="KW-1133">Transmembrane helix</keyword>
<dbReference type="CDD" id="cd14014">
    <property type="entry name" value="STKc_PknB_like"/>
    <property type="match status" value="1"/>
</dbReference>
<evidence type="ECO:0000256" key="5">
    <source>
        <dbReference type="ARBA" id="ARBA00022777"/>
    </source>
</evidence>
<dbReference type="InterPro" id="IPR000719">
    <property type="entry name" value="Prot_kinase_dom"/>
</dbReference>
<reference evidence="11" key="2">
    <citation type="submission" date="2020-09" db="EMBL/GenBank/DDBJ databases">
        <authorList>
            <person name="Sun Q."/>
            <person name="Ohkuma M."/>
        </authorList>
    </citation>
    <scope>NUCLEOTIDE SEQUENCE</scope>
    <source>
        <strain evidence="11">JCM 19831</strain>
    </source>
</reference>
<keyword evidence="2" id="KW-0723">Serine/threonine-protein kinase</keyword>
<evidence type="ECO:0000256" key="7">
    <source>
        <dbReference type="SAM" id="MobiDB-lite"/>
    </source>
</evidence>
<dbReference type="GO" id="GO:0030247">
    <property type="term" value="F:polysaccharide binding"/>
    <property type="evidence" value="ECO:0007669"/>
    <property type="project" value="UniProtKB-UniRule"/>
</dbReference>
<keyword evidence="8" id="KW-0472">Membrane</keyword>